<dbReference type="GO" id="GO:0022857">
    <property type="term" value="F:transmembrane transporter activity"/>
    <property type="evidence" value="ECO:0007669"/>
    <property type="project" value="InterPro"/>
</dbReference>
<evidence type="ECO:0000256" key="6">
    <source>
        <dbReference type="ARBA" id="ARBA00022989"/>
    </source>
</evidence>
<gene>
    <name evidence="9" type="ORF">JDP02_08835</name>
</gene>
<evidence type="ECO:0000256" key="1">
    <source>
        <dbReference type="ARBA" id="ARBA00004651"/>
    </source>
</evidence>
<evidence type="ECO:0000256" key="3">
    <source>
        <dbReference type="ARBA" id="ARBA00022448"/>
    </source>
</evidence>
<evidence type="ECO:0000256" key="4">
    <source>
        <dbReference type="ARBA" id="ARBA00022475"/>
    </source>
</evidence>
<keyword evidence="4" id="KW-1003">Cell membrane</keyword>
<reference evidence="9 10" key="1">
    <citation type="submission" date="2020-12" db="EMBL/GenBank/DDBJ databases">
        <title>Draft genome sequence of the commensal strain Corynebacterium tuberculostearicum MFP09/CIP 102622 isolated from human skin.</title>
        <authorList>
            <person name="Boukerb A.M."/>
            <person name="Janvier X."/>
            <person name="Feuilloley M.G.J."/>
            <person name="Groboillot A."/>
        </authorList>
    </citation>
    <scope>NUCLEOTIDE SEQUENCE [LARGE SCALE GENOMIC DNA]</scope>
    <source>
        <strain evidence="9 10">CIP 102622</strain>
    </source>
</reference>
<dbReference type="RefSeq" id="WP_200436077.1">
    <property type="nucleotide sequence ID" value="NZ_JAEHFL010000013.1"/>
</dbReference>
<dbReference type="InterPro" id="IPR037294">
    <property type="entry name" value="ABC_BtuC-like"/>
</dbReference>
<feature type="transmembrane region" description="Helical" evidence="8">
    <location>
        <begin position="141"/>
        <end position="161"/>
    </location>
</feature>
<comment type="similarity">
    <text evidence="2">Belongs to the binding-protein-dependent transport system permease family. FecCD subfamily.</text>
</comment>
<comment type="caution">
    <text evidence="9">The sequence shown here is derived from an EMBL/GenBank/DDBJ whole genome shotgun (WGS) entry which is preliminary data.</text>
</comment>
<dbReference type="GO" id="GO:0033214">
    <property type="term" value="P:siderophore-iron import into cell"/>
    <property type="evidence" value="ECO:0007669"/>
    <property type="project" value="TreeGrafter"/>
</dbReference>
<dbReference type="Proteomes" id="UP000603369">
    <property type="component" value="Unassembled WGS sequence"/>
</dbReference>
<proteinExistence type="inferred from homology"/>
<dbReference type="CDD" id="cd06550">
    <property type="entry name" value="TM_ABC_iron-siderophores_like"/>
    <property type="match status" value="1"/>
</dbReference>
<evidence type="ECO:0000256" key="8">
    <source>
        <dbReference type="SAM" id="Phobius"/>
    </source>
</evidence>
<evidence type="ECO:0000313" key="9">
    <source>
        <dbReference type="EMBL" id="MBK3428608.1"/>
    </source>
</evidence>
<keyword evidence="3" id="KW-0813">Transport</keyword>
<keyword evidence="6 8" id="KW-1133">Transmembrane helix</keyword>
<sequence length="327" mass="32880">MWHKRFVGVLVGLILALALSAIIGMGVGAVMKPPGEVITAFVTGEPLIWKYRAPRILVGICAGIAMAVSGCLLQSALRNPLAAPDTVGITSGGGLAAVAVLMGAGALSAHLLTLIAFIGALAGTGLVLLLAGRGASDPVRLPLTGVAVSFGLGAITELLLVRAAPEAGAAMTWLKGSLYARSLGDATIVAPFILLALTVAMVVASHLDMLALDDSTMAGIGVSTKIWRLIAVALAVLLGAAGVAAAGVLGFAGLIVPHAARLVVGANLRRQIPAAALGGAVLVTACDTLGRWAFAPTEIPVGALFALIGAPYFIFLLTRLTRVRNGG</sequence>
<organism evidence="9 10">
    <name type="scientific">Corynebacterium tuberculostearicum</name>
    <dbReference type="NCBI Taxonomy" id="38304"/>
    <lineage>
        <taxon>Bacteria</taxon>
        <taxon>Bacillati</taxon>
        <taxon>Actinomycetota</taxon>
        <taxon>Actinomycetes</taxon>
        <taxon>Mycobacteriales</taxon>
        <taxon>Corynebacteriaceae</taxon>
        <taxon>Corynebacterium</taxon>
    </lineage>
</organism>
<comment type="subcellular location">
    <subcellularLocation>
        <location evidence="1">Cell membrane</location>
        <topology evidence="1">Multi-pass membrane protein</topology>
    </subcellularLocation>
</comment>
<keyword evidence="10" id="KW-1185">Reference proteome</keyword>
<dbReference type="GO" id="GO:0005886">
    <property type="term" value="C:plasma membrane"/>
    <property type="evidence" value="ECO:0007669"/>
    <property type="project" value="UniProtKB-SubCell"/>
</dbReference>
<protein>
    <submittedName>
        <fullName evidence="9">Iron ABC transporter permease</fullName>
    </submittedName>
</protein>
<accession>A0A8I1HT20</accession>
<dbReference type="EMBL" id="JAEHFL010000013">
    <property type="protein sequence ID" value="MBK3428608.1"/>
    <property type="molecule type" value="Genomic_DNA"/>
</dbReference>
<evidence type="ECO:0000256" key="2">
    <source>
        <dbReference type="ARBA" id="ARBA00007935"/>
    </source>
</evidence>
<feature type="transmembrane region" description="Helical" evidence="8">
    <location>
        <begin position="56"/>
        <end position="77"/>
    </location>
</feature>
<feature type="transmembrane region" description="Helical" evidence="8">
    <location>
        <begin position="114"/>
        <end position="135"/>
    </location>
</feature>
<evidence type="ECO:0000256" key="7">
    <source>
        <dbReference type="ARBA" id="ARBA00023136"/>
    </source>
</evidence>
<dbReference type="PANTHER" id="PTHR30472">
    <property type="entry name" value="FERRIC ENTEROBACTIN TRANSPORT SYSTEM PERMEASE PROTEIN"/>
    <property type="match status" value="1"/>
</dbReference>
<keyword evidence="7 8" id="KW-0472">Membrane</keyword>
<dbReference type="InterPro" id="IPR000522">
    <property type="entry name" value="ABC_transptr_permease_BtuC"/>
</dbReference>
<dbReference type="Pfam" id="PF01032">
    <property type="entry name" value="FecCD"/>
    <property type="match status" value="1"/>
</dbReference>
<feature type="transmembrane region" description="Helical" evidence="8">
    <location>
        <begin position="227"/>
        <end position="260"/>
    </location>
</feature>
<feature type="transmembrane region" description="Helical" evidence="8">
    <location>
        <begin position="89"/>
        <end position="107"/>
    </location>
</feature>
<feature type="transmembrane region" description="Helical" evidence="8">
    <location>
        <begin position="182"/>
        <end position="207"/>
    </location>
</feature>
<dbReference type="SUPFAM" id="SSF81345">
    <property type="entry name" value="ABC transporter involved in vitamin B12 uptake, BtuC"/>
    <property type="match status" value="1"/>
</dbReference>
<name>A0A8I1HT20_9CORY</name>
<feature type="transmembrane region" description="Helical" evidence="8">
    <location>
        <begin position="6"/>
        <end position="31"/>
    </location>
</feature>
<keyword evidence="5 8" id="KW-0812">Transmembrane</keyword>
<dbReference type="Gene3D" id="1.10.3470.10">
    <property type="entry name" value="ABC transporter involved in vitamin B12 uptake, BtuC"/>
    <property type="match status" value="1"/>
</dbReference>
<dbReference type="AlphaFoldDB" id="A0A8I1HT20"/>
<dbReference type="PANTHER" id="PTHR30472:SF37">
    <property type="entry name" value="FE(3+) DICITRATE TRANSPORT SYSTEM PERMEASE PROTEIN FECD-RELATED"/>
    <property type="match status" value="1"/>
</dbReference>
<evidence type="ECO:0000256" key="5">
    <source>
        <dbReference type="ARBA" id="ARBA00022692"/>
    </source>
</evidence>
<feature type="transmembrane region" description="Helical" evidence="8">
    <location>
        <begin position="299"/>
        <end position="318"/>
    </location>
</feature>
<evidence type="ECO:0000313" key="10">
    <source>
        <dbReference type="Proteomes" id="UP000603369"/>
    </source>
</evidence>